<accession>A0A177EE71</accession>
<dbReference type="InterPro" id="IPR010989">
    <property type="entry name" value="SNARE"/>
</dbReference>
<keyword evidence="2" id="KW-0472">Membrane</keyword>
<keyword evidence="5" id="KW-1185">Reference proteome</keyword>
<sequence>MKVEQPTKDILESIQHINMRADDANVLLCELSSLKNQHMLAHEETKPELTRSIETISKDFQALLSSILNDVHQLQQGIGAPASSNGAYMFSTHIAALTQRAQKILEAFKNEELAIYERESARQKDLYRIAKPEATDEELERLHTAVEGKALIQAAYSLGAKSEHSIIRAAEERHETILSVSEDLARLNTIAEELSQIIAMGSTSIDSLTYNTHAMKDSTITANQHLQKGVNYQKRKKKFILFVWAIAAIVLLGLTLGILQYLRKLFPLF</sequence>
<keyword evidence="2" id="KW-0812">Transmembrane</keyword>
<dbReference type="GO" id="GO:0031201">
    <property type="term" value="C:SNARE complex"/>
    <property type="evidence" value="ECO:0007669"/>
    <property type="project" value="TreeGrafter"/>
</dbReference>
<dbReference type="GO" id="GO:0006886">
    <property type="term" value="P:intracellular protein transport"/>
    <property type="evidence" value="ECO:0007669"/>
    <property type="project" value="TreeGrafter"/>
</dbReference>
<protein>
    <submittedName>
        <fullName evidence="4">Syntaxin 1B/2/3</fullName>
    </submittedName>
</protein>
<comment type="caution">
    <text evidence="4">The sequence shown here is derived from an EMBL/GenBank/DDBJ whole genome shotgun (WGS) entry which is preliminary data.</text>
</comment>
<evidence type="ECO:0000259" key="3">
    <source>
        <dbReference type="PROSITE" id="PS50192"/>
    </source>
</evidence>
<feature type="transmembrane region" description="Helical" evidence="2">
    <location>
        <begin position="239"/>
        <end position="262"/>
    </location>
</feature>
<proteinExistence type="inferred from homology"/>
<feature type="domain" description="T-SNARE coiled-coil homology" evidence="3">
    <location>
        <begin position="167"/>
        <end position="229"/>
    </location>
</feature>
<dbReference type="GO" id="GO:0006906">
    <property type="term" value="P:vesicle fusion"/>
    <property type="evidence" value="ECO:0007669"/>
    <property type="project" value="TreeGrafter"/>
</dbReference>
<organism evidence="4 5">
    <name type="scientific">Nematocida displodere</name>
    <dbReference type="NCBI Taxonomy" id="1805483"/>
    <lineage>
        <taxon>Eukaryota</taxon>
        <taxon>Fungi</taxon>
        <taxon>Fungi incertae sedis</taxon>
        <taxon>Microsporidia</taxon>
        <taxon>Nematocida</taxon>
    </lineage>
</organism>
<dbReference type="RefSeq" id="XP_067544613.1">
    <property type="nucleotide sequence ID" value="XM_067689139.1"/>
</dbReference>
<name>A0A177EE71_9MICR</name>
<dbReference type="VEuPathDB" id="MicrosporidiaDB:NEDG_01721"/>
<dbReference type="PANTHER" id="PTHR19957">
    <property type="entry name" value="SYNTAXIN"/>
    <property type="match status" value="1"/>
</dbReference>
<dbReference type="GO" id="GO:0005484">
    <property type="term" value="F:SNAP receptor activity"/>
    <property type="evidence" value="ECO:0007669"/>
    <property type="project" value="TreeGrafter"/>
</dbReference>
<evidence type="ECO:0000256" key="2">
    <source>
        <dbReference type="SAM" id="Phobius"/>
    </source>
</evidence>
<dbReference type="GO" id="GO:0000149">
    <property type="term" value="F:SNARE binding"/>
    <property type="evidence" value="ECO:0007669"/>
    <property type="project" value="TreeGrafter"/>
</dbReference>
<dbReference type="InterPro" id="IPR045242">
    <property type="entry name" value="Syntaxin"/>
</dbReference>
<dbReference type="Gene3D" id="1.20.58.70">
    <property type="match status" value="1"/>
</dbReference>
<dbReference type="STRING" id="1805483.A0A177EE71"/>
<evidence type="ECO:0000313" key="5">
    <source>
        <dbReference type="Proteomes" id="UP000185944"/>
    </source>
</evidence>
<dbReference type="InterPro" id="IPR000727">
    <property type="entry name" value="T_SNARE_dom"/>
</dbReference>
<dbReference type="AlphaFoldDB" id="A0A177EE71"/>
<dbReference type="Proteomes" id="UP000185944">
    <property type="component" value="Unassembled WGS sequence"/>
</dbReference>
<gene>
    <name evidence="4" type="ORF">NEDG_01721</name>
</gene>
<dbReference type="PROSITE" id="PS50192">
    <property type="entry name" value="T_SNARE"/>
    <property type="match status" value="1"/>
</dbReference>
<evidence type="ECO:0000313" key="4">
    <source>
        <dbReference type="EMBL" id="OAG30138.1"/>
    </source>
</evidence>
<dbReference type="EMBL" id="LTDL01000037">
    <property type="protein sequence ID" value="OAG30138.1"/>
    <property type="molecule type" value="Genomic_DNA"/>
</dbReference>
<dbReference type="Gene3D" id="1.20.5.110">
    <property type="match status" value="1"/>
</dbReference>
<dbReference type="GO" id="GO:0048278">
    <property type="term" value="P:vesicle docking"/>
    <property type="evidence" value="ECO:0007669"/>
    <property type="project" value="TreeGrafter"/>
</dbReference>
<dbReference type="SUPFAM" id="SSF47661">
    <property type="entry name" value="t-snare proteins"/>
    <property type="match status" value="1"/>
</dbReference>
<evidence type="ECO:0000256" key="1">
    <source>
        <dbReference type="ARBA" id="ARBA00009063"/>
    </source>
</evidence>
<dbReference type="GeneID" id="93648071"/>
<reference evidence="4 5" key="1">
    <citation type="submission" date="2016-02" db="EMBL/GenBank/DDBJ databases">
        <title>Discovery of a natural microsporidian pathogen with a broad tissue tropism in Caenorhabditis elegans.</title>
        <authorList>
            <person name="Luallen R.J."/>
            <person name="Reinke A.W."/>
            <person name="Tong L."/>
            <person name="Botts M.R."/>
            <person name="Felix M.-A."/>
            <person name="Troemel E.R."/>
        </authorList>
    </citation>
    <scope>NUCLEOTIDE SEQUENCE [LARGE SCALE GENOMIC DNA]</scope>
    <source>
        <strain evidence="4 5">JUm2807</strain>
    </source>
</reference>
<dbReference type="GO" id="GO:0012505">
    <property type="term" value="C:endomembrane system"/>
    <property type="evidence" value="ECO:0007669"/>
    <property type="project" value="TreeGrafter"/>
</dbReference>
<dbReference type="OrthoDB" id="10255013at2759"/>
<keyword evidence="2" id="KW-1133">Transmembrane helix</keyword>
<comment type="similarity">
    <text evidence="1">Belongs to the syntaxin family.</text>
</comment>